<dbReference type="Proteomes" id="UP001430953">
    <property type="component" value="Unassembled WGS sequence"/>
</dbReference>
<comment type="caution">
    <text evidence="1">The sequence shown here is derived from an EMBL/GenBank/DDBJ whole genome shotgun (WGS) entry which is preliminary data.</text>
</comment>
<organism evidence="1 2">
    <name type="scientific">Cardiocondyla obscurior</name>
    <dbReference type="NCBI Taxonomy" id="286306"/>
    <lineage>
        <taxon>Eukaryota</taxon>
        <taxon>Metazoa</taxon>
        <taxon>Ecdysozoa</taxon>
        <taxon>Arthropoda</taxon>
        <taxon>Hexapoda</taxon>
        <taxon>Insecta</taxon>
        <taxon>Pterygota</taxon>
        <taxon>Neoptera</taxon>
        <taxon>Endopterygota</taxon>
        <taxon>Hymenoptera</taxon>
        <taxon>Apocrita</taxon>
        <taxon>Aculeata</taxon>
        <taxon>Formicoidea</taxon>
        <taxon>Formicidae</taxon>
        <taxon>Myrmicinae</taxon>
        <taxon>Cardiocondyla</taxon>
    </lineage>
</organism>
<keyword evidence="2" id="KW-1185">Reference proteome</keyword>
<gene>
    <name evidence="1" type="ORF">PUN28_006222</name>
</gene>
<dbReference type="AlphaFoldDB" id="A0AAW2GCZ9"/>
<evidence type="ECO:0000313" key="1">
    <source>
        <dbReference type="EMBL" id="KAL0124227.1"/>
    </source>
</evidence>
<accession>A0AAW2GCZ9</accession>
<proteinExistence type="predicted"/>
<evidence type="ECO:0000313" key="2">
    <source>
        <dbReference type="Proteomes" id="UP001430953"/>
    </source>
</evidence>
<dbReference type="EMBL" id="JADYXP020000005">
    <property type="protein sequence ID" value="KAL0124227.1"/>
    <property type="molecule type" value="Genomic_DNA"/>
</dbReference>
<protein>
    <submittedName>
        <fullName evidence="1">Uncharacterized protein</fullName>
    </submittedName>
</protein>
<name>A0AAW2GCZ9_9HYME</name>
<reference evidence="1 2" key="1">
    <citation type="submission" date="2023-03" db="EMBL/GenBank/DDBJ databases">
        <title>High recombination rates correlate with genetic variation in Cardiocondyla obscurior ants.</title>
        <authorList>
            <person name="Errbii M."/>
        </authorList>
    </citation>
    <scope>NUCLEOTIDE SEQUENCE [LARGE SCALE GENOMIC DNA]</scope>
    <source>
        <strain evidence="1">Alpha-2009</strain>
        <tissue evidence="1">Whole body</tissue>
    </source>
</reference>
<sequence length="115" mass="13738">MIVRSKLKRLYDNDVRTVKATFAVHFRGNLISSCGVVVHERESERERERERRCDFYSINVRVTYLLRDVISLSPTSRHMLIHSAYTSGSQRTSVPRIYLFRFDERQIRKLFLSRN</sequence>